<sequence length="62" mass="6797">FPTLFSIALDYLPIQGTSVSCKWVFSSAALTATPRKNCLSADIMEALQILKFSARRDGSNLM</sequence>
<name>F8PGM2_SERL3</name>
<dbReference type="EMBL" id="GL945474">
    <property type="protein sequence ID" value="EGO04366.1"/>
    <property type="molecule type" value="Genomic_DNA"/>
</dbReference>
<gene>
    <name evidence="2" type="ORF">SERLA73DRAFT_28458</name>
</gene>
<dbReference type="InterPro" id="IPR008906">
    <property type="entry name" value="HATC_C_dom"/>
</dbReference>
<reference evidence="3" key="1">
    <citation type="journal article" date="2011" name="Science">
        <title>The plant cell wall-decomposing machinery underlies the functional diversity of forest fungi.</title>
        <authorList>
            <person name="Eastwood D.C."/>
            <person name="Floudas D."/>
            <person name="Binder M."/>
            <person name="Majcherczyk A."/>
            <person name="Schneider P."/>
            <person name="Aerts A."/>
            <person name="Asiegbu F.O."/>
            <person name="Baker S.E."/>
            <person name="Barry K."/>
            <person name="Bendiksby M."/>
            <person name="Blumentritt M."/>
            <person name="Coutinho P.M."/>
            <person name="Cullen D."/>
            <person name="de Vries R.P."/>
            <person name="Gathman A."/>
            <person name="Goodell B."/>
            <person name="Henrissat B."/>
            <person name="Ihrmark K."/>
            <person name="Kauserud H."/>
            <person name="Kohler A."/>
            <person name="LaButti K."/>
            <person name="Lapidus A."/>
            <person name="Lavin J.L."/>
            <person name="Lee Y.-H."/>
            <person name="Lindquist E."/>
            <person name="Lilly W."/>
            <person name="Lucas S."/>
            <person name="Morin E."/>
            <person name="Murat C."/>
            <person name="Oguiza J.A."/>
            <person name="Park J."/>
            <person name="Pisabarro A.G."/>
            <person name="Riley R."/>
            <person name="Rosling A."/>
            <person name="Salamov A."/>
            <person name="Schmidt O."/>
            <person name="Schmutz J."/>
            <person name="Skrede I."/>
            <person name="Stenlid J."/>
            <person name="Wiebenga A."/>
            <person name="Xie X."/>
            <person name="Kuees U."/>
            <person name="Hibbett D.S."/>
            <person name="Hoffmeister D."/>
            <person name="Hoegberg N."/>
            <person name="Martin F."/>
            <person name="Grigoriev I.V."/>
            <person name="Watkinson S.C."/>
        </authorList>
    </citation>
    <scope>NUCLEOTIDE SEQUENCE [LARGE SCALE GENOMIC DNA]</scope>
    <source>
        <strain evidence="3">strain S7.3</strain>
    </source>
</reference>
<dbReference type="SUPFAM" id="SSF53098">
    <property type="entry name" value="Ribonuclease H-like"/>
    <property type="match status" value="1"/>
</dbReference>
<dbReference type="Pfam" id="PF05699">
    <property type="entry name" value="Dimer_Tnp_hAT"/>
    <property type="match status" value="1"/>
</dbReference>
<feature type="non-terminal residue" evidence="2">
    <location>
        <position position="1"/>
    </location>
</feature>
<feature type="domain" description="HAT C-terminal dimerisation" evidence="1">
    <location>
        <begin position="1"/>
        <end position="51"/>
    </location>
</feature>
<organism evidence="3">
    <name type="scientific">Serpula lacrymans var. lacrymans (strain S7.3)</name>
    <name type="common">Dry rot fungus</name>
    <dbReference type="NCBI Taxonomy" id="936435"/>
    <lineage>
        <taxon>Eukaryota</taxon>
        <taxon>Fungi</taxon>
        <taxon>Dikarya</taxon>
        <taxon>Basidiomycota</taxon>
        <taxon>Agaricomycotina</taxon>
        <taxon>Agaricomycetes</taxon>
        <taxon>Agaricomycetidae</taxon>
        <taxon>Boletales</taxon>
        <taxon>Coniophorineae</taxon>
        <taxon>Serpulaceae</taxon>
        <taxon>Serpula</taxon>
    </lineage>
</organism>
<dbReference type="AlphaFoldDB" id="F8PGM2"/>
<proteinExistence type="predicted"/>
<dbReference type="OMA" id="WRMAMDE"/>
<dbReference type="GO" id="GO:0046983">
    <property type="term" value="F:protein dimerization activity"/>
    <property type="evidence" value="ECO:0007669"/>
    <property type="project" value="InterPro"/>
</dbReference>
<dbReference type="HOGENOM" id="CLU_009123_15_4_1"/>
<accession>F8PGM2</accession>
<dbReference type="InParanoid" id="F8PGM2"/>
<dbReference type="Proteomes" id="UP000008063">
    <property type="component" value="Unassembled WGS sequence"/>
</dbReference>
<evidence type="ECO:0000313" key="2">
    <source>
        <dbReference type="EMBL" id="EGO04366.1"/>
    </source>
</evidence>
<protein>
    <recommendedName>
        <fullName evidence="1">HAT C-terminal dimerisation domain-containing protein</fullName>
    </recommendedName>
</protein>
<dbReference type="InterPro" id="IPR012337">
    <property type="entry name" value="RNaseH-like_sf"/>
</dbReference>
<evidence type="ECO:0000259" key="1">
    <source>
        <dbReference type="Pfam" id="PF05699"/>
    </source>
</evidence>
<evidence type="ECO:0000313" key="3">
    <source>
        <dbReference type="Proteomes" id="UP000008063"/>
    </source>
</evidence>
<keyword evidence="3" id="KW-1185">Reference proteome</keyword>
<feature type="non-terminal residue" evidence="2">
    <location>
        <position position="62"/>
    </location>
</feature>
<dbReference type="OrthoDB" id="3241084at2759"/>